<keyword evidence="2" id="KW-1185">Reference proteome</keyword>
<dbReference type="KEGG" id="psil:PMA3_24660"/>
<dbReference type="Gene3D" id="2.60.40.10">
    <property type="entry name" value="Immunoglobulins"/>
    <property type="match status" value="1"/>
</dbReference>
<reference evidence="1 2" key="1">
    <citation type="journal article" date="2018" name="Syst. Appl. Microbiol.">
        <title>Pseudomonas silesiensis sp. nov. strain A3T isolated from a biological pesticide sewage treatment plant and analysis of the complete genome sequence.</title>
        <authorList>
            <person name="Kaminski M.A."/>
            <person name="Furmanczyk E.M."/>
            <person name="Sobczak A."/>
            <person name="Dziembowski A."/>
            <person name="Lipinski L."/>
        </authorList>
    </citation>
    <scope>NUCLEOTIDE SEQUENCE [LARGE SCALE GENOMIC DNA]</scope>
    <source>
        <strain evidence="1 2">A3</strain>
    </source>
</reference>
<dbReference type="Proteomes" id="UP000078354">
    <property type="component" value="Chromosome"/>
</dbReference>
<name>A0A191YZ63_9PSED</name>
<dbReference type="AlphaFoldDB" id="A0A191YZ63"/>
<organism evidence="1 2">
    <name type="scientific">Pseudomonas silesiensis</name>
    <dbReference type="NCBI Taxonomy" id="1853130"/>
    <lineage>
        <taxon>Bacteria</taxon>
        <taxon>Pseudomonadati</taxon>
        <taxon>Pseudomonadota</taxon>
        <taxon>Gammaproteobacteria</taxon>
        <taxon>Pseudomonadales</taxon>
        <taxon>Pseudomonadaceae</taxon>
        <taxon>Pseudomonas</taxon>
    </lineage>
</organism>
<dbReference type="InterPro" id="IPR008964">
    <property type="entry name" value="Invasin/intimin_cell_adhesion"/>
</dbReference>
<dbReference type="InterPro" id="IPR013783">
    <property type="entry name" value="Ig-like_fold"/>
</dbReference>
<gene>
    <name evidence="1" type="ORF">PMA3_24660</name>
</gene>
<evidence type="ECO:0000313" key="2">
    <source>
        <dbReference type="Proteomes" id="UP000078354"/>
    </source>
</evidence>
<accession>A0A191YZ63</accession>
<dbReference type="SUPFAM" id="SSF49373">
    <property type="entry name" value="Invasin/intimin cell-adhesion fragments"/>
    <property type="match status" value="1"/>
</dbReference>
<evidence type="ECO:0000313" key="1">
    <source>
        <dbReference type="EMBL" id="ANJ58185.1"/>
    </source>
</evidence>
<proteinExistence type="predicted"/>
<dbReference type="EMBL" id="CP014870">
    <property type="protein sequence ID" value="ANJ58185.1"/>
    <property type="molecule type" value="Genomic_DNA"/>
</dbReference>
<sequence length="766" mass="81875">MEVTDPTTTASGTGLAGATLTLTVDTEEVLSTEVCPDGTWSGVTKPLPPGWCAMPVVQTLNGQSSDALGRVRNFKVKPPKPSITAPTDPVAADDPLTITGVYNGTVALQMRSATGTEIPGFFSPTGDTRTFTPEEEWAPGTNRVTVVQTVNGATSDPSDECIFTVEEGDKPEAPRFELPYAHTKTSTRPTIKVTGLPLALITVRLADAAVLHSEAADADGILEFRVDPPLIPGDNALEVKQKGNGPESHWSEPHPFIVKEPPSIPVIKAPGNGQSTPRKPVIRGEGETRGHILLRHENDPENLIDTIVGRRNWTWTAKEAWPVGDYSIQVKQTDDGDSSEWSLPRKFKVVQALFGIGDAGPVLGQPVVGTGQSTLLRVQVIVGDTGAVAGGVTVEWRISGEQDVIATTETDQQGWARYLYTPDAAGKHEVLADITTANQGVVMTQLFEVTALAQDAWAQEAQLYLDGERVDLAMGDLVLLRGKSSELELRVNTGSRLIGSSVTLQDLWGAAELDLKCVPELGAPQPVEEGKPVRWSIVSEARESGFFGLNLTSPALPDWQLPGRVETGDFAQALDVEFDTFPAAFGGDPVYPCHGATHTFIVQPKSGSPLLGKHVTLELTQETADLGVIVSPGPDAPQEVGANGVSWTLDCVGSSNNGDFAVRLKVQEWDFSSSALPMSLGHNKVKITERFGPKEMGGAAGYWRYGIRATSTFTGVPAARVPVTILSSDGPPTETVTNSNGWCYINYYKEAPKSLKITNRYDGSTA</sequence>
<protein>
    <recommendedName>
        <fullName evidence="3">Bacterial Ig-like domain-containing protein</fullName>
    </recommendedName>
</protein>
<evidence type="ECO:0008006" key="3">
    <source>
        <dbReference type="Google" id="ProtNLM"/>
    </source>
</evidence>
<dbReference type="STRING" id="1853130.PMA3_24660"/>